<sequence>MSSKIAKSMRWHHDQQTDDGLLRHLANSLAWKSFDSKFPSFASNPQNVRLGLAADGFNPFKIRSTSYSTWPVVLVPYNLPPWICMKQSSFILSMIIPGDKSLRNEFDIYMQPLIEELKQLWWLDRNHRFRFQKTLFDGTEEFREAPEQTIEFEILFMLKDINFSYGKMNQPPNTQTKRRSRDEYDDESDEEDDSNEESDEEDDPNEADLWKKKENIIGIILNVDGKSKDNLQSQLDLVDMGIRRDLHP</sequence>
<evidence type="ECO:0000313" key="2">
    <source>
        <dbReference type="EMBL" id="KAG8485826.1"/>
    </source>
</evidence>
<comment type="caution">
    <text evidence="2">The sequence shown here is derived from an EMBL/GenBank/DDBJ whole genome shotgun (WGS) entry which is preliminary data.</text>
</comment>
<organism evidence="2 3">
    <name type="scientific">Gossypium anomalum</name>
    <dbReference type="NCBI Taxonomy" id="47600"/>
    <lineage>
        <taxon>Eukaryota</taxon>
        <taxon>Viridiplantae</taxon>
        <taxon>Streptophyta</taxon>
        <taxon>Embryophyta</taxon>
        <taxon>Tracheophyta</taxon>
        <taxon>Spermatophyta</taxon>
        <taxon>Magnoliopsida</taxon>
        <taxon>eudicotyledons</taxon>
        <taxon>Gunneridae</taxon>
        <taxon>Pentapetalae</taxon>
        <taxon>rosids</taxon>
        <taxon>malvids</taxon>
        <taxon>Malvales</taxon>
        <taxon>Malvaceae</taxon>
        <taxon>Malvoideae</taxon>
        <taxon>Gossypium</taxon>
    </lineage>
</organism>
<evidence type="ECO:0000256" key="1">
    <source>
        <dbReference type="SAM" id="MobiDB-lite"/>
    </source>
</evidence>
<dbReference type="Pfam" id="PF02992">
    <property type="entry name" value="Transposase_21"/>
    <property type="match status" value="1"/>
</dbReference>
<reference evidence="2 3" key="1">
    <citation type="journal article" date="2021" name="bioRxiv">
        <title>The Gossypium anomalum genome as a resource for cotton improvement and evolutionary analysis of hybrid incompatibility.</title>
        <authorList>
            <person name="Grover C.E."/>
            <person name="Yuan D."/>
            <person name="Arick M.A."/>
            <person name="Miller E.R."/>
            <person name="Hu G."/>
            <person name="Peterson D.G."/>
            <person name="Wendel J.F."/>
            <person name="Udall J.A."/>
        </authorList>
    </citation>
    <scope>NUCLEOTIDE SEQUENCE [LARGE SCALE GENOMIC DNA]</scope>
    <source>
        <strain evidence="2">JFW-Udall</strain>
        <tissue evidence="2">Leaf</tissue>
    </source>
</reference>
<protein>
    <submittedName>
        <fullName evidence="2">Uncharacterized protein</fullName>
    </submittedName>
</protein>
<dbReference type="OrthoDB" id="1932595at2759"/>
<accession>A0A8J6CW98</accession>
<evidence type="ECO:0000313" key="3">
    <source>
        <dbReference type="Proteomes" id="UP000701853"/>
    </source>
</evidence>
<gene>
    <name evidence="2" type="ORF">CXB51_019227</name>
</gene>
<name>A0A8J6CW98_9ROSI</name>
<keyword evidence="3" id="KW-1185">Reference proteome</keyword>
<feature type="region of interest" description="Disordered" evidence="1">
    <location>
        <begin position="166"/>
        <end position="209"/>
    </location>
</feature>
<dbReference type="EMBL" id="JAHUZN010000008">
    <property type="protein sequence ID" value="KAG8485826.1"/>
    <property type="molecule type" value="Genomic_DNA"/>
</dbReference>
<dbReference type="AlphaFoldDB" id="A0A8J6CW98"/>
<proteinExistence type="predicted"/>
<dbReference type="PANTHER" id="PTHR10775">
    <property type="entry name" value="OS08G0208400 PROTEIN"/>
    <property type="match status" value="1"/>
</dbReference>
<dbReference type="InterPro" id="IPR004242">
    <property type="entry name" value="Transposase_21"/>
</dbReference>
<feature type="compositionally biased region" description="Acidic residues" evidence="1">
    <location>
        <begin position="183"/>
        <end position="206"/>
    </location>
</feature>
<dbReference type="Proteomes" id="UP000701853">
    <property type="component" value="Chromosome 8"/>
</dbReference>
<dbReference type="PANTHER" id="PTHR10775:SF173">
    <property type="match status" value="1"/>
</dbReference>